<dbReference type="HOGENOM" id="CLU_007415_3_1_11"/>
<dbReference type="RefSeq" id="WP_020865140.1">
    <property type="nucleotide sequence ID" value="NC_022785.1"/>
</dbReference>
<evidence type="ECO:0000313" key="3">
    <source>
        <dbReference type="EMBL" id="RLV76177.1"/>
    </source>
</evidence>
<dbReference type="GO" id="GO:0005524">
    <property type="term" value="F:ATP binding"/>
    <property type="evidence" value="ECO:0007669"/>
    <property type="project" value="UniProtKB-UniRule"/>
</dbReference>
<organism evidence="3 4">
    <name type="scientific">Streptomyces rapamycinicus (strain ATCC 29253 / DSM 41530 / NRRL 5491 / AYB-994)</name>
    <name type="common">Streptomyces hygroscopicus (strain ATCC 29253)</name>
    <dbReference type="NCBI Taxonomy" id="1343740"/>
    <lineage>
        <taxon>Bacteria</taxon>
        <taxon>Bacillati</taxon>
        <taxon>Actinomycetota</taxon>
        <taxon>Actinomycetes</taxon>
        <taxon>Kitasatosporales</taxon>
        <taxon>Streptomycetaceae</taxon>
        <taxon>Streptomyces</taxon>
        <taxon>Streptomyces violaceusniger group</taxon>
    </lineage>
</organism>
<protein>
    <recommendedName>
        <fullName evidence="2">ATP-grasp domain-containing protein</fullName>
    </recommendedName>
</protein>
<feature type="domain" description="ATP-grasp" evidence="2">
    <location>
        <begin position="497"/>
        <end position="533"/>
    </location>
</feature>
<dbReference type="InterPro" id="IPR003781">
    <property type="entry name" value="CoA-bd"/>
</dbReference>
<dbReference type="Gene3D" id="3.30.1490.20">
    <property type="entry name" value="ATP-grasp fold, A domain"/>
    <property type="match status" value="1"/>
</dbReference>
<dbReference type="AlphaFoldDB" id="A0A0A0N5U2"/>
<dbReference type="Gene3D" id="3.30.470.20">
    <property type="entry name" value="ATP-grasp fold, B domain"/>
    <property type="match status" value="1"/>
</dbReference>
<dbReference type="InterPro" id="IPR032875">
    <property type="entry name" value="Succ_CoA_lig_flav_dom"/>
</dbReference>
<dbReference type="PANTHER" id="PTHR42793:SF4">
    <property type="entry name" value="BLL6376 PROTEIN"/>
    <property type="match status" value="1"/>
</dbReference>
<dbReference type="GO" id="GO:0046872">
    <property type="term" value="F:metal ion binding"/>
    <property type="evidence" value="ECO:0007669"/>
    <property type="project" value="InterPro"/>
</dbReference>
<name>A0A0A0N5U2_STRRN</name>
<dbReference type="Proteomes" id="UP000281594">
    <property type="component" value="Unassembled WGS sequence"/>
</dbReference>
<dbReference type="STRING" id="1343740.M271_00525"/>
<dbReference type="Pfam" id="PF13549">
    <property type="entry name" value="ATP-grasp_5"/>
    <property type="match status" value="1"/>
</dbReference>
<proteinExistence type="predicted"/>
<evidence type="ECO:0000256" key="1">
    <source>
        <dbReference type="PROSITE-ProRule" id="PRU00409"/>
    </source>
</evidence>
<dbReference type="Pfam" id="PF13380">
    <property type="entry name" value="CoA_binding_2"/>
    <property type="match status" value="1"/>
</dbReference>
<dbReference type="Pfam" id="PF13607">
    <property type="entry name" value="Succ_CoA_lig"/>
    <property type="match status" value="1"/>
</dbReference>
<keyword evidence="1" id="KW-0067">ATP-binding</keyword>
<dbReference type="EMBL" id="QYCY01000002">
    <property type="protein sequence ID" value="RLV76177.1"/>
    <property type="molecule type" value="Genomic_DNA"/>
</dbReference>
<sequence>MSELIAVTGAEEDVRRVWSPRSVAVIGASSRPGTLSWWPLRLLRQYGFDGAIHAVNPRRPDIDGFPCVPSISEVDGPVDLAIIPLAAADTVVAVKECAAAGVGAVVLPSQGFGELGEEGRAQERELLGAAREAGMRVVGPNTDGVANLAAGALASIQPLFGQGVRPGKVAVVTQSGATAASLLVRFDAEGIGCRLYASAGNEIDLGLADYLSVALQDPEVEIVVSFVEAIRRPDDFVAVAELAARLGKPIVLIKVGRTEQAAARAAAHTGALAGPDRIYDALFRSLGVIRVAELAEIVAVVKLYLGVGAPRSTGMGVMSVSGGQAGAIADRAADFHVTVPALTRGAQDRLMELLPFGSPLNPCDLTGEVAKRHDLAAEVYRIYDTDPGIDLVVYARKELTGEAGRAAAANLVAARSKGSTPLAIYAMDGRLNPDETTTYAEAGVPVFTSLAELLTAHGALVQHAATVAARTERAPRTAAPRGEFPAGAGPLAEDAARALLAAYGLHSPASEVVPDVESAVAAAERIGYPVAVKVVSDTIAHKTEAGGVVLGLVGADAVRRAGETVLANARRHLGGGPDDLADGLLVQRQVVDGVEIIAGLVVDPQFGPFVLLGTGGVLTELLADAVLRPAPVTPADVREMLGEIRGKVLLEGFRGAPPADVDALVDAVVALSELGADHTDHITELDLNPLLVRPAGLGVVAVDALVVTRDGTREDPA</sequence>
<dbReference type="SMART" id="SM00881">
    <property type="entry name" value="CoA_binding"/>
    <property type="match status" value="1"/>
</dbReference>
<comment type="caution">
    <text evidence="3">The sequence shown here is derived from an EMBL/GenBank/DDBJ whole genome shotgun (WGS) entry which is preliminary data.</text>
</comment>
<keyword evidence="1" id="KW-0547">Nucleotide-binding</keyword>
<dbReference type="InterPro" id="IPR036291">
    <property type="entry name" value="NAD(P)-bd_dom_sf"/>
</dbReference>
<dbReference type="InterPro" id="IPR013815">
    <property type="entry name" value="ATP_grasp_subdomain_1"/>
</dbReference>
<dbReference type="SUPFAM" id="SSF52210">
    <property type="entry name" value="Succinyl-CoA synthetase domains"/>
    <property type="match status" value="2"/>
</dbReference>
<dbReference type="InterPro" id="IPR011761">
    <property type="entry name" value="ATP-grasp"/>
</dbReference>
<dbReference type="eggNOG" id="COG1042">
    <property type="taxonomic scope" value="Bacteria"/>
</dbReference>
<dbReference type="Gene3D" id="3.40.50.720">
    <property type="entry name" value="NAD(P)-binding Rossmann-like Domain"/>
    <property type="match status" value="1"/>
</dbReference>
<dbReference type="PROSITE" id="PS50975">
    <property type="entry name" value="ATP_GRASP"/>
    <property type="match status" value="1"/>
</dbReference>
<evidence type="ECO:0000259" key="2">
    <source>
        <dbReference type="PROSITE" id="PS50975"/>
    </source>
</evidence>
<accession>A0A0A0N5U2</accession>
<dbReference type="SUPFAM" id="SSF56059">
    <property type="entry name" value="Glutathione synthetase ATP-binding domain-like"/>
    <property type="match status" value="1"/>
</dbReference>
<gene>
    <name evidence="3" type="ORF">D3C57_143165</name>
</gene>
<dbReference type="Gene3D" id="3.40.50.261">
    <property type="entry name" value="Succinyl-CoA synthetase domains"/>
    <property type="match status" value="2"/>
</dbReference>
<reference evidence="3 4" key="1">
    <citation type="journal article" date="2018" name="J. Biol. Chem.">
        <title>Discovery of the actinoplanic acid pathway in Streptomyces rapamycinicus reveals a genetically conserved synergism with rapamycin.</title>
        <authorList>
            <person name="Mrak P."/>
            <person name="Krastel P."/>
            <person name="Pivk Lukancic P."/>
            <person name="Tao J."/>
            <person name="Pistorius D."/>
            <person name="Moore C.M."/>
        </authorList>
    </citation>
    <scope>NUCLEOTIDE SEQUENCE [LARGE SCALE GENOMIC DNA]</scope>
    <source>
        <strain evidence="3 4">NRRL 5491</strain>
    </source>
</reference>
<dbReference type="KEGG" id="src:M271_00525"/>
<dbReference type="InterPro" id="IPR016102">
    <property type="entry name" value="Succinyl-CoA_synth-like"/>
</dbReference>
<evidence type="ECO:0000313" key="4">
    <source>
        <dbReference type="Proteomes" id="UP000281594"/>
    </source>
</evidence>
<dbReference type="SUPFAM" id="SSF51735">
    <property type="entry name" value="NAD(P)-binding Rossmann-fold domains"/>
    <property type="match status" value="1"/>
</dbReference>
<dbReference type="PANTHER" id="PTHR42793">
    <property type="entry name" value="COA BINDING DOMAIN CONTAINING PROTEIN"/>
    <property type="match status" value="1"/>
</dbReference>